<keyword evidence="1" id="KW-0863">Zinc-finger</keyword>
<proteinExistence type="predicted"/>
<evidence type="ECO:0000313" key="3">
    <source>
        <dbReference type="EMBL" id="KAJ7763652.1"/>
    </source>
</evidence>
<dbReference type="Gene3D" id="3.30.160.60">
    <property type="entry name" value="Classic Zinc Finger"/>
    <property type="match status" value="1"/>
</dbReference>
<evidence type="ECO:0000259" key="2">
    <source>
        <dbReference type="PROSITE" id="PS50157"/>
    </source>
</evidence>
<dbReference type="SUPFAM" id="SSF57667">
    <property type="entry name" value="beta-beta-alpha zinc fingers"/>
    <property type="match status" value="1"/>
</dbReference>
<dbReference type="EMBL" id="JARJLG010000040">
    <property type="protein sequence ID" value="KAJ7763652.1"/>
    <property type="molecule type" value="Genomic_DNA"/>
</dbReference>
<keyword evidence="1" id="KW-0862">Zinc</keyword>
<evidence type="ECO:0000256" key="1">
    <source>
        <dbReference type="PROSITE-ProRule" id="PRU00042"/>
    </source>
</evidence>
<keyword evidence="4" id="KW-1185">Reference proteome</keyword>
<comment type="caution">
    <text evidence="3">The sequence shown here is derived from an EMBL/GenBank/DDBJ whole genome shotgun (WGS) entry which is preliminary data.</text>
</comment>
<accession>A0AAD7NK15</accession>
<dbReference type="AlphaFoldDB" id="A0AAD7NK15"/>
<gene>
    <name evidence="3" type="ORF">DFH07DRAFT_738816</name>
</gene>
<dbReference type="InterPro" id="IPR036236">
    <property type="entry name" value="Znf_C2H2_sf"/>
</dbReference>
<keyword evidence="1" id="KW-0479">Metal-binding</keyword>
<organism evidence="3 4">
    <name type="scientific">Mycena maculata</name>
    <dbReference type="NCBI Taxonomy" id="230809"/>
    <lineage>
        <taxon>Eukaryota</taxon>
        <taxon>Fungi</taxon>
        <taxon>Dikarya</taxon>
        <taxon>Basidiomycota</taxon>
        <taxon>Agaricomycotina</taxon>
        <taxon>Agaricomycetes</taxon>
        <taxon>Agaricomycetidae</taxon>
        <taxon>Agaricales</taxon>
        <taxon>Marasmiineae</taxon>
        <taxon>Mycenaceae</taxon>
        <taxon>Mycena</taxon>
    </lineage>
</organism>
<feature type="non-terminal residue" evidence="3">
    <location>
        <position position="1"/>
    </location>
</feature>
<dbReference type="PROSITE" id="PS50157">
    <property type="entry name" value="ZINC_FINGER_C2H2_2"/>
    <property type="match status" value="1"/>
</dbReference>
<name>A0AAD7NK15_9AGAR</name>
<dbReference type="PROSITE" id="PS00028">
    <property type="entry name" value="ZINC_FINGER_C2H2_1"/>
    <property type="match status" value="1"/>
</dbReference>
<feature type="domain" description="C2H2-type" evidence="2">
    <location>
        <begin position="22"/>
        <end position="52"/>
    </location>
</feature>
<dbReference type="Proteomes" id="UP001215280">
    <property type="component" value="Unassembled WGS sequence"/>
</dbReference>
<reference evidence="3" key="1">
    <citation type="submission" date="2023-03" db="EMBL/GenBank/DDBJ databases">
        <title>Massive genome expansion in bonnet fungi (Mycena s.s.) driven by repeated elements and novel gene families across ecological guilds.</title>
        <authorList>
            <consortium name="Lawrence Berkeley National Laboratory"/>
            <person name="Harder C.B."/>
            <person name="Miyauchi S."/>
            <person name="Viragh M."/>
            <person name="Kuo A."/>
            <person name="Thoen E."/>
            <person name="Andreopoulos B."/>
            <person name="Lu D."/>
            <person name="Skrede I."/>
            <person name="Drula E."/>
            <person name="Henrissat B."/>
            <person name="Morin E."/>
            <person name="Kohler A."/>
            <person name="Barry K."/>
            <person name="LaButti K."/>
            <person name="Morin E."/>
            <person name="Salamov A."/>
            <person name="Lipzen A."/>
            <person name="Mereny Z."/>
            <person name="Hegedus B."/>
            <person name="Baldrian P."/>
            <person name="Stursova M."/>
            <person name="Weitz H."/>
            <person name="Taylor A."/>
            <person name="Grigoriev I.V."/>
            <person name="Nagy L.G."/>
            <person name="Martin F."/>
            <person name="Kauserud H."/>
        </authorList>
    </citation>
    <scope>NUCLEOTIDE SEQUENCE</scope>
    <source>
        <strain evidence="3">CBHHK188m</strain>
    </source>
</reference>
<sequence length="92" mass="10385">FARAYNLKTHTATHDAHKLKLHICPHRSCGRSFSREHDLGRHLIGIHRDDGSVSYGLEGFGDDPLVARHFGFKTARDSPLYRVPRTPPMPLA</sequence>
<dbReference type="InterPro" id="IPR013087">
    <property type="entry name" value="Znf_C2H2_type"/>
</dbReference>
<dbReference type="GO" id="GO:0008270">
    <property type="term" value="F:zinc ion binding"/>
    <property type="evidence" value="ECO:0007669"/>
    <property type="project" value="UniProtKB-KW"/>
</dbReference>
<evidence type="ECO:0000313" key="4">
    <source>
        <dbReference type="Proteomes" id="UP001215280"/>
    </source>
</evidence>
<protein>
    <recommendedName>
        <fullName evidence="2">C2H2-type domain-containing protein</fullName>
    </recommendedName>
</protein>